<evidence type="ECO:0000313" key="3">
    <source>
        <dbReference type="Proteomes" id="UP000054018"/>
    </source>
</evidence>
<proteinExistence type="predicted"/>
<organism evidence="2 3">
    <name type="scientific">Pisolithus microcarpus 441</name>
    <dbReference type="NCBI Taxonomy" id="765257"/>
    <lineage>
        <taxon>Eukaryota</taxon>
        <taxon>Fungi</taxon>
        <taxon>Dikarya</taxon>
        <taxon>Basidiomycota</taxon>
        <taxon>Agaricomycotina</taxon>
        <taxon>Agaricomycetes</taxon>
        <taxon>Agaricomycetidae</taxon>
        <taxon>Boletales</taxon>
        <taxon>Sclerodermatineae</taxon>
        <taxon>Pisolithaceae</taxon>
        <taxon>Pisolithus</taxon>
    </lineage>
</organism>
<dbReference type="OrthoDB" id="3132420at2759"/>
<gene>
    <name evidence="2" type="ORF">PISMIDRAFT_20715</name>
</gene>
<dbReference type="AlphaFoldDB" id="A0A0C9ZM43"/>
<protein>
    <recommendedName>
        <fullName evidence="1">DUF6593 domain-containing protein</fullName>
    </recommendedName>
</protein>
<feature type="domain" description="DUF6593" evidence="1">
    <location>
        <begin position="31"/>
        <end position="160"/>
    </location>
</feature>
<dbReference type="Pfam" id="PF20236">
    <property type="entry name" value="DUF6593"/>
    <property type="match status" value="1"/>
</dbReference>
<evidence type="ECO:0000313" key="2">
    <source>
        <dbReference type="EMBL" id="KIK30501.1"/>
    </source>
</evidence>
<name>A0A0C9ZM43_9AGAM</name>
<sequence>MSEPDIDLRFIYDGNADARNFRVYQVIENAPERLEVYRFHHPTAGHVTPTTTYKRKNLAVLQWDAAGRIEWPTTTSGTVWFGVDEVPIKDLRRIKNGTSQSRRFKCSGNEYKWKIAGNGQDLFCVDSKDKHVAIWTAQEMSLKIAPRCVTILERIVITCFLNLWFKGLNRCNIVSNLMVVRTYK</sequence>
<accession>A0A0C9ZM43</accession>
<dbReference type="HOGENOM" id="CLU_118681_0_0_1"/>
<reference evidence="2 3" key="1">
    <citation type="submission" date="2014-04" db="EMBL/GenBank/DDBJ databases">
        <authorList>
            <consortium name="DOE Joint Genome Institute"/>
            <person name="Kuo A."/>
            <person name="Kohler A."/>
            <person name="Costa M.D."/>
            <person name="Nagy L.G."/>
            <person name="Floudas D."/>
            <person name="Copeland A."/>
            <person name="Barry K.W."/>
            <person name="Cichocki N."/>
            <person name="Veneault-Fourrey C."/>
            <person name="LaButti K."/>
            <person name="Lindquist E.A."/>
            <person name="Lipzen A."/>
            <person name="Lundell T."/>
            <person name="Morin E."/>
            <person name="Murat C."/>
            <person name="Sun H."/>
            <person name="Tunlid A."/>
            <person name="Henrissat B."/>
            <person name="Grigoriev I.V."/>
            <person name="Hibbett D.S."/>
            <person name="Martin F."/>
            <person name="Nordberg H.P."/>
            <person name="Cantor M.N."/>
            <person name="Hua S.X."/>
        </authorList>
    </citation>
    <scope>NUCLEOTIDE SEQUENCE [LARGE SCALE GENOMIC DNA]</scope>
    <source>
        <strain evidence="2 3">441</strain>
    </source>
</reference>
<dbReference type="InterPro" id="IPR046528">
    <property type="entry name" value="DUF6593"/>
</dbReference>
<dbReference type="EMBL" id="KN833686">
    <property type="protein sequence ID" value="KIK30501.1"/>
    <property type="molecule type" value="Genomic_DNA"/>
</dbReference>
<keyword evidence="3" id="KW-1185">Reference proteome</keyword>
<reference evidence="3" key="2">
    <citation type="submission" date="2015-01" db="EMBL/GenBank/DDBJ databases">
        <title>Evolutionary Origins and Diversification of the Mycorrhizal Mutualists.</title>
        <authorList>
            <consortium name="DOE Joint Genome Institute"/>
            <consortium name="Mycorrhizal Genomics Consortium"/>
            <person name="Kohler A."/>
            <person name="Kuo A."/>
            <person name="Nagy L.G."/>
            <person name="Floudas D."/>
            <person name="Copeland A."/>
            <person name="Barry K.W."/>
            <person name="Cichocki N."/>
            <person name="Veneault-Fourrey C."/>
            <person name="LaButti K."/>
            <person name="Lindquist E.A."/>
            <person name="Lipzen A."/>
            <person name="Lundell T."/>
            <person name="Morin E."/>
            <person name="Murat C."/>
            <person name="Riley R."/>
            <person name="Ohm R."/>
            <person name="Sun H."/>
            <person name="Tunlid A."/>
            <person name="Henrissat B."/>
            <person name="Grigoriev I.V."/>
            <person name="Hibbett D.S."/>
            <person name="Martin F."/>
        </authorList>
    </citation>
    <scope>NUCLEOTIDE SEQUENCE [LARGE SCALE GENOMIC DNA]</scope>
    <source>
        <strain evidence="3">441</strain>
    </source>
</reference>
<evidence type="ECO:0000259" key="1">
    <source>
        <dbReference type="Pfam" id="PF20236"/>
    </source>
</evidence>
<dbReference type="Proteomes" id="UP000054018">
    <property type="component" value="Unassembled WGS sequence"/>
</dbReference>